<dbReference type="Pfam" id="PF21686">
    <property type="entry name" value="LigD_Prim-Pol"/>
    <property type="match status" value="1"/>
</dbReference>
<dbReference type="OrthoDB" id="9802472at2"/>
<reference evidence="4" key="1">
    <citation type="submission" date="2016-10" db="EMBL/GenBank/DDBJ databases">
        <authorList>
            <person name="Varghese N."/>
            <person name="Submissions S."/>
        </authorList>
    </citation>
    <scope>NUCLEOTIDE SEQUENCE [LARGE SCALE GENOMIC DNA]</scope>
    <source>
        <strain evidence="4">DSM 46732</strain>
    </source>
</reference>
<dbReference type="PANTHER" id="PTHR42705">
    <property type="entry name" value="BIFUNCTIONAL NON-HOMOLOGOUS END JOINING PROTEIN LIGD"/>
    <property type="match status" value="1"/>
</dbReference>
<evidence type="ECO:0000313" key="4">
    <source>
        <dbReference type="Proteomes" id="UP000199497"/>
    </source>
</evidence>
<feature type="domain" description="DNA ligase D polymerase" evidence="2">
    <location>
        <begin position="28"/>
        <end position="279"/>
    </location>
</feature>
<name>A0A1H0RKC5_9ACTN</name>
<dbReference type="PANTHER" id="PTHR42705:SF2">
    <property type="entry name" value="BIFUNCTIONAL NON-HOMOLOGOUS END JOINING PROTEIN LIGD"/>
    <property type="match status" value="1"/>
</dbReference>
<dbReference type="InterPro" id="IPR014145">
    <property type="entry name" value="LigD_pol_dom"/>
</dbReference>
<dbReference type="EMBL" id="FNJR01000003">
    <property type="protein sequence ID" value="SDP29983.1"/>
    <property type="molecule type" value="Genomic_DNA"/>
</dbReference>
<dbReference type="NCBIfam" id="TIGR02778">
    <property type="entry name" value="ligD_pol"/>
    <property type="match status" value="1"/>
</dbReference>
<keyword evidence="4" id="KW-1185">Reference proteome</keyword>
<dbReference type="CDD" id="cd04861">
    <property type="entry name" value="LigD_Pol_like"/>
    <property type="match status" value="1"/>
</dbReference>
<dbReference type="RefSeq" id="WP_092598758.1">
    <property type="nucleotide sequence ID" value="NZ_FNJR01000003.1"/>
</dbReference>
<dbReference type="AlphaFoldDB" id="A0A1H0RKC5"/>
<gene>
    <name evidence="3" type="ORF">SAMN04487905_103113</name>
</gene>
<organism evidence="3 4">
    <name type="scientific">Actinopolyspora xinjiangensis</name>
    <dbReference type="NCBI Taxonomy" id="405564"/>
    <lineage>
        <taxon>Bacteria</taxon>
        <taxon>Bacillati</taxon>
        <taxon>Actinomycetota</taxon>
        <taxon>Actinomycetes</taxon>
        <taxon>Actinopolysporales</taxon>
        <taxon>Actinopolysporaceae</taxon>
        <taxon>Actinopolyspora</taxon>
    </lineage>
</organism>
<evidence type="ECO:0000259" key="2">
    <source>
        <dbReference type="Pfam" id="PF21686"/>
    </source>
</evidence>
<accession>A0A1H0RKC5</accession>
<dbReference type="Gene3D" id="3.90.920.10">
    <property type="entry name" value="DNA primase, PRIM domain"/>
    <property type="match status" value="1"/>
</dbReference>
<feature type="compositionally biased region" description="Basic and acidic residues" evidence="1">
    <location>
        <begin position="279"/>
        <end position="294"/>
    </location>
</feature>
<dbReference type="InterPro" id="IPR052171">
    <property type="entry name" value="NHEJ_LigD"/>
</dbReference>
<evidence type="ECO:0000313" key="3">
    <source>
        <dbReference type="EMBL" id="SDP29983.1"/>
    </source>
</evidence>
<feature type="region of interest" description="Disordered" evidence="1">
    <location>
        <begin position="279"/>
        <end position="300"/>
    </location>
</feature>
<proteinExistence type="predicted"/>
<evidence type="ECO:0000256" key="1">
    <source>
        <dbReference type="SAM" id="MobiDB-lite"/>
    </source>
</evidence>
<dbReference type="STRING" id="405564.SAMN04487905_103113"/>
<protein>
    <submittedName>
        <fullName evidence="3">Bifunctional non-homologous end joining protein LigD</fullName>
    </submittedName>
</protein>
<dbReference type="Proteomes" id="UP000199497">
    <property type="component" value="Unassembled WGS sequence"/>
</dbReference>
<sequence>MNVSFDVDGRSVTVPRPTKVLFPADGITKQEIVSYYRGVAPVMLPHLRGRPMVMQRFPDGIDGERIVQHNVPEHFPDWVSRIRVAKKSGGYNTLVVCDDTPTLLYLAGQACLTPHPWLSTREHPTAPDRLVFDLDPTVEDLGALRTAVRRVGEILDELGLVPFLTTTGSRGFHVLAPLREEFSFDRSHEMALAIARLLVARDPDVLTVEQRKKERGERVFVDYLRNGYAQTAVAQYAVRARRGAPVATPLWWSELDSITPASFTVTDVPTRLRTHGDPWERFTEHARSPEDARSRLSRTA</sequence>